<evidence type="ECO:0000313" key="2">
    <source>
        <dbReference type="Proteomes" id="UP001516464"/>
    </source>
</evidence>
<organism evidence="1 2">
    <name type="scientific">Astathelohania contejeani</name>
    <dbReference type="NCBI Taxonomy" id="164912"/>
    <lineage>
        <taxon>Eukaryota</taxon>
        <taxon>Fungi</taxon>
        <taxon>Fungi incertae sedis</taxon>
        <taxon>Microsporidia</taxon>
        <taxon>Astathelohaniidae</taxon>
        <taxon>Astathelohania</taxon>
    </lineage>
</organism>
<protein>
    <submittedName>
        <fullName evidence="1">Uncharacterized protein</fullName>
    </submittedName>
</protein>
<reference evidence="1 2" key="1">
    <citation type="submission" date="2019-01" db="EMBL/GenBank/DDBJ databases">
        <title>Genomes sequencing and comparative genomics of infectious freshwater microsporidia, Cucumispora dikerogammari and Thelohania contejeani.</title>
        <authorList>
            <person name="Cormier A."/>
            <person name="Giraud I."/>
            <person name="Wattier R."/>
            <person name="Teixeira M."/>
            <person name="Grandjean F."/>
            <person name="Rigaud T."/>
            <person name="Cordaux R."/>
        </authorList>
    </citation>
    <scope>NUCLEOTIDE SEQUENCE [LARGE SCALE GENOMIC DNA]</scope>
    <source>
        <strain evidence="1">T1</strain>
        <tissue evidence="1">Spores</tissue>
    </source>
</reference>
<accession>A0ABQ7I239</accession>
<keyword evidence="2" id="KW-1185">Reference proteome</keyword>
<name>A0ABQ7I239_9MICR</name>
<gene>
    <name evidence="1" type="ORF">TCON_0276</name>
</gene>
<proteinExistence type="predicted"/>
<evidence type="ECO:0000313" key="1">
    <source>
        <dbReference type="EMBL" id="KAF7684523.1"/>
    </source>
</evidence>
<dbReference type="Proteomes" id="UP001516464">
    <property type="component" value="Unassembled WGS sequence"/>
</dbReference>
<dbReference type="EMBL" id="SBIQ01000010">
    <property type="protein sequence ID" value="KAF7684523.1"/>
    <property type="molecule type" value="Genomic_DNA"/>
</dbReference>
<sequence length="448" mass="52670">MKLLVLGISTLFLTLSIFFIFFCVPNIENEIYEIKKKSYNELTLFHRSDIDFSDKKKIFNNSTSYINSSKGYTDNKISYALTSYNDTDTDFIDEINSLSKNERMFVKDKNMERNYSDISDLSSDKKMPNNNDDLTEIKNDKKIGTEICDYNAKLQYYELLVSNANSTPNTSDSYMLNFHCRLKNLDFQIKDKKYSEILNIIFGLFSIDFFRDTFIKLEEKSLGYYYQHNAEILDAFLLMLDKERNKNKKNQLELSKNYKNIEDLLKTFSGKIENDIDQLFRIFRSSEYDKLLPMFRTNLKPCELDNNDLSQKDHQNIINLNSNNFIMNITEFMKFPYKFKIRMDNTEKVVTIESPPLIIAINNASMEKWDDFKCEFDLFSMIYTLTCITIQLSDSNDICICLLDNVIYLISEDSVEIINKKILILAIENGIITKAFFKIKYYAVLSDK</sequence>
<comment type="caution">
    <text evidence="1">The sequence shown here is derived from an EMBL/GenBank/DDBJ whole genome shotgun (WGS) entry which is preliminary data.</text>
</comment>